<gene>
    <name evidence="2" type="ORF">EJB05_35480</name>
</gene>
<dbReference type="AlphaFoldDB" id="A0A5J9U6Y5"/>
<feature type="non-terminal residue" evidence="2">
    <location>
        <position position="1"/>
    </location>
</feature>
<dbReference type="Gramene" id="TVU19336">
    <property type="protein sequence ID" value="TVU19336"/>
    <property type="gene ID" value="EJB05_35480"/>
</dbReference>
<name>A0A5J9U6Y5_9POAL</name>
<comment type="caution">
    <text evidence="2">The sequence shown here is derived from an EMBL/GenBank/DDBJ whole genome shotgun (WGS) entry which is preliminary data.</text>
</comment>
<evidence type="ECO:0000313" key="2">
    <source>
        <dbReference type="EMBL" id="TVU19336.1"/>
    </source>
</evidence>
<reference evidence="2 3" key="1">
    <citation type="journal article" date="2019" name="Sci. Rep.">
        <title>A high-quality genome of Eragrostis curvula grass provides insights into Poaceae evolution and supports new strategies to enhance forage quality.</title>
        <authorList>
            <person name="Carballo J."/>
            <person name="Santos B.A.C.M."/>
            <person name="Zappacosta D."/>
            <person name="Garbus I."/>
            <person name="Selva J.P."/>
            <person name="Gallo C.A."/>
            <person name="Diaz A."/>
            <person name="Albertini E."/>
            <person name="Caccamo M."/>
            <person name="Echenique V."/>
        </authorList>
    </citation>
    <scope>NUCLEOTIDE SEQUENCE [LARGE SCALE GENOMIC DNA]</scope>
    <source>
        <strain evidence="3">cv. Victoria</strain>
        <tissue evidence="2">Leaf</tissue>
    </source>
</reference>
<evidence type="ECO:0000313" key="3">
    <source>
        <dbReference type="Proteomes" id="UP000324897"/>
    </source>
</evidence>
<evidence type="ECO:0000256" key="1">
    <source>
        <dbReference type="SAM" id="MobiDB-lite"/>
    </source>
</evidence>
<sequence>MVGCRRKGGARDSSASAGRWHKDESAQGKASGGRRDDDFGEFQHCFMLSEVPSCFMLQFQPSETVKDEVYCASLQGNFAALASLRHAVRAVDNLAVNI</sequence>
<dbReference type="Proteomes" id="UP000324897">
    <property type="component" value="Chromosome 7"/>
</dbReference>
<feature type="region of interest" description="Disordered" evidence="1">
    <location>
        <begin position="1"/>
        <end position="35"/>
    </location>
</feature>
<organism evidence="2 3">
    <name type="scientific">Eragrostis curvula</name>
    <name type="common">weeping love grass</name>
    <dbReference type="NCBI Taxonomy" id="38414"/>
    <lineage>
        <taxon>Eukaryota</taxon>
        <taxon>Viridiplantae</taxon>
        <taxon>Streptophyta</taxon>
        <taxon>Embryophyta</taxon>
        <taxon>Tracheophyta</taxon>
        <taxon>Spermatophyta</taxon>
        <taxon>Magnoliopsida</taxon>
        <taxon>Liliopsida</taxon>
        <taxon>Poales</taxon>
        <taxon>Poaceae</taxon>
        <taxon>PACMAD clade</taxon>
        <taxon>Chloridoideae</taxon>
        <taxon>Eragrostideae</taxon>
        <taxon>Eragrostidinae</taxon>
        <taxon>Eragrostis</taxon>
    </lineage>
</organism>
<accession>A0A5J9U6Y5</accession>
<dbReference type="EMBL" id="RWGY01000029">
    <property type="protein sequence ID" value="TVU19336.1"/>
    <property type="molecule type" value="Genomic_DNA"/>
</dbReference>
<protein>
    <submittedName>
        <fullName evidence="2">Uncharacterized protein</fullName>
    </submittedName>
</protein>
<proteinExistence type="predicted"/>
<keyword evidence="3" id="KW-1185">Reference proteome</keyword>